<name>A0A9P6R9H2_9FUNG</name>
<evidence type="ECO:0000313" key="1">
    <source>
        <dbReference type="EMBL" id="KAG0312610.1"/>
    </source>
</evidence>
<dbReference type="EMBL" id="JAAAIN010000598">
    <property type="protein sequence ID" value="KAG0312610.1"/>
    <property type="molecule type" value="Genomic_DNA"/>
</dbReference>
<proteinExistence type="predicted"/>
<organism evidence="1 2">
    <name type="scientific">Linnemannia gamsii</name>
    <dbReference type="NCBI Taxonomy" id="64522"/>
    <lineage>
        <taxon>Eukaryota</taxon>
        <taxon>Fungi</taxon>
        <taxon>Fungi incertae sedis</taxon>
        <taxon>Mucoromycota</taxon>
        <taxon>Mortierellomycotina</taxon>
        <taxon>Mortierellomycetes</taxon>
        <taxon>Mortierellales</taxon>
        <taxon>Mortierellaceae</taxon>
        <taxon>Linnemannia</taxon>
    </lineage>
</organism>
<dbReference type="Proteomes" id="UP000823405">
    <property type="component" value="Unassembled WGS sequence"/>
</dbReference>
<reference evidence="1" key="1">
    <citation type="journal article" date="2020" name="Fungal Divers.">
        <title>Resolving the Mortierellaceae phylogeny through synthesis of multi-gene phylogenetics and phylogenomics.</title>
        <authorList>
            <person name="Vandepol N."/>
            <person name="Liber J."/>
            <person name="Desiro A."/>
            <person name="Na H."/>
            <person name="Kennedy M."/>
            <person name="Barry K."/>
            <person name="Grigoriev I.V."/>
            <person name="Miller A.N."/>
            <person name="O'Donnell K."/>
            <person name="Stajich J.E."/>
            <person name="Bonito G."/>
        </authorList>
    </citation>
    <scope>NUCLEOTIDE SEQUENCE</scope>
    <source>
        <strain evidence="1">NVP60</strain>
    </source>
</reference>
<dbReference type="AlphaFoldDB" id="A0A9P6R9H2"/>
<protein>
    <submittedName>
        <fullName evidence="1">Uncharacterized protein</fullName>
    </submittedName>
</protein>
<comment type="caution">
    <text evidence="1">The sequence shown here is derived from an EMBL/GenBank/DDBJ whole genome shotgun (WGS) entry which is preliminary data.</text>
</comment>
<keyword evidence="2" id="KW-1185">Reference proteome</keyword>
<dbReference type="OrthoDB" id="10550127at2759"/>
<accession>A0A9P6R9H2</accession>
<sequence>MFAVIARWASHTICGDKSAFSSFDEALDTACILLLQNAAQMYVQQGEYRSIVSSLTTKDLSTTMGIISGSWRLAILMSNIPSETMRVDWWDEHEPVILSSWLWIDKKLRELEDASSSEEIRKQLLKKYQIQSTAETKKAFQTFVRSKATIGKLDRVRISELDWLLLKAICEDRCMGCGIALANGQAHIDRVYDDCNYCWGEMIIFFGPLNFAKVFKEARETSDMSDKGAYDWKSDPKFSRFD</sequence>
<evidence type="ECO:0000313" key="2">
    <source>
        <dbReference type="Proteomes" id="UP000823405"/>
    </source>
</evidence>
<gene>
    <name evidence="1" type="ORF">BGZ97_011006</name>
</gene>